<dbReference type="GO" id="GO:0000428">
    <property type="term" value="C:DNA-directed RNA polymerase complex"/>
    <property type="evidence" value="ECO:0007669"/>
    <property type="project" value="UniProtKB-KW"/>
</dbReference>
<dbReference type="Proteomes" id="UP001589836">
    <property type="component" value="Unassembled WGS sequence"/>
</dbReference>
<keyword evidence="2 6" id="KW-0240">DNA-directed RNA polymerase</keyword>
<dbReference type="InterPro" id="IPR038087">
    <property type="entry name" value="RNAP_delta_N_dom_sf"/>
</dbReference>
<dbReference type="InterPro" id="IPR029757">
    <property type="entry name" value="RpoE"/>
</dbReference>
<dbReference type="GO" id="GO:0003899">
    <property type="term" value="F:DNA-directed RNA polymerase activity"/>
    <property type="evidence" value="ECO:0007669"/>
    <property type="project" value="UniProtKB-EC"/>
</dbReference>
<dbReference type="Gene3D" id="1.10.10.1250">
    <property type="entry name" value="RNA polymerase, subunit delta, N-terminal domain"/>
    <property type="match status" value="1"/>
</dbReference>
<evidence type="ECO:0000256" key="5">
    <source>
        <dbReference type="ARBA" id="ARBA00023163"/>
    </source>
</evidence>
<keyword evidence="5 6" id="KW-0804">Transcription</keyword>
<evidence type="ECO:0000256" key="1">
    <source>
        <dbReference type="ARBA" id="ARBA00009828"/>
    </source>
</evidence>
<evidence type="ECO:0000313" key="10">
    <source>
        <dbReference type="Proteomes" id="UP001589836"/>
    </source>
</evidence>
<name>A0ABV6LSH3_9BACI</name>
<organism evidence="9 10">
    <name type="scientific">Pontibacillus salicampi</name>
    <dbReference type="NCBI Taxonomy" id="1449801"/>
    <lineage>
        <taxon>Bacteria</taxon>
        <taxon>Bacillati</taxon>
        <taxon>Bacillota</taxon>
        <taxon>Bacilli</taxon>
        <taxon>Bacillales</taxon>
        <taxon>Bacillaceae</taxon>
        <taxon>Pontibacillus</taxon>
    </lineage>
</organism>
<dbReference type="InterPro" id="IPR007759">
    <property type="entry name" value="Asxl_HARE-HTH"/>
</dbReference>
<proteinExistence type="inferred from homology"/>
<comment type="similarity">
    <text evidence="1 6">Belongs to the RpoE family.</text>
</comment>
<evidence type="ECO:0000256" key="3">
    <source>
        <dbReference type="ARBA" id="ARBA00022679"/>
    </source>
</evidence>
<accession>A0ABV6LSH3</accession>
<evidence type="ECO:0000256" key="4">
    <source>
        <dbReference type="ARBA" id="ARBA00022695"/>
    </source>
</evidence>
<keyword evidence="3 6" id="KW-0808">Transferase</keyword>
<feature type="region of interest" description="Disordered" evidence="7">
    <location>
        <begin position="90"/>
        <end position="191"/>
    </location>
</feature>
<evidence type="ECO:0000256" key="6">
    <source>
        <dbReference type="HAMAP-Rule" id="MF_00357"/>
    </source>
</evidence>
<feature type="compositionally biased region" description="Basic residues" evidence="7">
    <location>
        <begin position="95"/>
        <end position="109"/>
    </location>
</feature>
<dbReference type="EMBL" id="JBHLTP010000013">
    <property type="protein sequence ID" value="MFC0525208.1"/>
    <property type="molecule type" value="Genomic_DNA"/>
</dbReference>
<keyword evidence="10" id="KW-1185">Reference proteome</keyword>
<feature type="compositionally biased region" description="Acidic residues" evidence="7">
    <location>
        <begin position="114"/>
        <end position="191"/>
    </location>
</feature>
<comment type="function">
    <text evidence="6">Participates in both the initiation and recycling phases of transcription. In the presence of the delta subunit, RNAP displays an increased specificity of transcription, a decreased affinity for nucleic acids, and an increased efficiency of RNA synthesis because of enhanced recycling.</text>
</comment>
<comment type="caution">
    <text evidence="9">The sequence shown here is derived from an EMBL/GenBank/DDBJ whole genome shotgun (WGS) entry which is preliminary data.</text>
</comment>
<dbReference type="NCBIfam" id="TIGR04567">
    <property type="entry name" value="RNAP_delt_lowGC"/>
    <property type="match status" value="1"/>
</dbReference>
<protein>
    <recommendedName>
        <fullName evidence="6">Probable DNA-directed RNA polymerase subunit delta</fullName>
    </recommendedName>
    <alternativeName>
        <fullName evidence="6">RNAP delta factor</fullName>
    </alternativeName>
</protein>
<evidence type="ECO:0000256" key="2">
    <source>
        <dbReference type="ARBA" id="ARBA00022478"/>
    </source>
</evidence>
<feature type="domain" description="HTH HARE-type" evidence="8">
    <location>
        <begin position="14"/>
        <end position="81"/>
    </location>
</feature>
<evidence type="ECO:0000256" key="7">
    <source>
        <dbReference type="SAM" id="MobiDB-lite"/>
    </source>
</evidence>
<dbReference type="RefSeq" id="WP_377350187.1">
    <property type="nucleotide sequence ID" value="NZ_JBHLTP010000013.1"/>
</dbReference>
<dbReference type="PROSITE" id="PS51913">
    <property type="entry name" value="HTH_HARE"/>
    <property type="match status" value="1"/>
</dbReference>
<comment type="subunit">
    <text evidence="6">RNAP is composed of a core of 2 alpha, a beta and a beta' subunits. The core is associated with a delta subunit and one of several sigma factors.</text>
</comment>
<evidence type="ECO:0000259" key="8">
    <source>
        <dbReference type="PROSITE" id="PS51913"/>
    </source>
</evidence>
<reference evidence="9 10" key="1">
    <citation type="submission" date="2024-09" db="EMBL/GenBank/DDBJ databases">
        <authorList>
            <person name="Sun Q."/>
            <person name="Mori K."/>
        </authorList>
    </citation>
    <scope>NUCLEOTIDE SEQUENCE [LARGE SCALE GENOMIC DNA]</scope>
    <source>
        <strain evidence="9 10">NCAIM B.02529</strain>
    </source>
</reference>
<dbReference type="HAMAP" id="MF_00357">
    <property type="entry name" value="RNApol_bact_RpoE"/>
    <property type="match status" value="1"/>
</dbReference>
<gene>
    <name evidence="6 9" type="primary">rpoE</name>
    <name evidence="9" type="ORF">ACFFGV_16625</name>
</gene>
<evidence type="ECO:0000313" key="9">
    <source>
        <dbReference type="EMBL" id="MFC0525208.1"/>
    </source>
</evidence>
<dbReference type="Pfam" id="PF05066">
    <property type="entry name" value="HARE-HTH"/>
    <property type="match status" value="1"/>
</dbReference>
<keyword evidence="4 6" id="KW-0548">Nucleotidyltransferase</keyword>
<sequence length="191" mass="22105">MSIKSYSREEIAETSMIEIANEILSEERQTMHFNELFDKIAELKGFTEEQKKANVAQLYTYMNTDGRFMTVGSNMWGLKRWYPVEQQVEEVQAPVKKKKAAAKKPKAKAKPVEEDLDTEVEEDIEDDLDLDDEELDLDDDGEENSGLDEDFDINEETEDGYTEGDDDNNVFSEDDDSEEEDDSYYDSEEEE</sequence>